<feature type="transmembrane region" description="Helical" evidence="1">
    <location>
        <begin position="67"/>
        <end position="91"/>
    </location>
</feature>
<keyword evidence="1" id="KW-1133">Transmembrane helix</keyword>
<name>A0A9D1MLE3_9FIRM</name>
<evidence type="ECO:0000313" key="3">
    <source>
        <dbReference type="Proteomes" id="UP000824145"/>
    </source>
</evidence>
<dbReference type="AlphaFoldDB" id="A0A9D1MLE3"/>
<dbReference type="EMBL" id="DVNJ01000015">
    <property type="protein sequence ID" value="HIU62668.1"/>
    <property type="molecule type" value="Genomic_DNA"/>
</dbReference>
<keyword evidence="1" id="KW-0812">Transmembrane</keyword>
<proteinExistence type="predicted"/>
<sequence>MEREKRKKENGVRVALMSPVVALYYAVSSFGVALGWLMAAGVVVSVVAEILAGGTAMVASFLLSRQAGFVVGLFLFGLLLWLLVAPTMMLVREVMTGMKWITRCYAQGSKNIRQNLLFGRKNIGRAAI</sequence>
<evidence type="ECO:0000313" key="2">
    <source>
        <dbReference type="EMBL" id="HIU62668.1"/>
    </source>
</evidence>
<reference evidence="2" key="1">
    <citation type="submission" date="2020-10" db="EMBL/GenBank/DDBJ databases">
        <authorList>
            <person name="Gilroy R."/>
        </authorList>
    </citation>
    <scope>NUCLEOTIDE SEQUENCE</scope>
    <source>
        <strain evidence="2">9366</strain>
    </source>
</reference>
<organism evidence="2 3">
    <name type="scientific">Candidatus Caccalectryoclostridium excrementigallinarum</name>
    <dbReference type="NCBI Taxonomy" id="2840710"/>
    <lineage>
        <taxon>Bacteria</taxon>
        <taxon>Bacillati</taxon>
        <taxon>Bacillota</taxon>
        <taxon>Clostridia</taxon>
        <taxon>Christensenellales</taxon>
        <taxon>Christensenellaceae</taxon>
        <taxon>Christensenellaceae incertae sedis</taxon>
        <taxon>Candidatus Caccalectryoclostridium</taxon>
    </lineage>
</organism>
<protein>
    <submittedName>
        <fullName evidence="2">Uncharacterized protein</fullName>
    </submittedName>
</protein>
<keyword evidence="1" id="KW-0472">Membrane</keyword>
<dbReference type="Proteomes" id="UP000824145">
    <property type="component" value="Unassembled WGS sequence"/>
</dbReference>
<comment type="caution">
    <text evidence="2">The sequence shown here is derived from an EMBL/GenBank/DDBJ whole genome shotgun (WGS) entry which is preliminary data.</text>
</comment>
<reference evidence="2" key="2">
    <citation type="journal article" date="2021" name="PeerJ">
        <title>Extensive microbial diversity within the chicken gut microbiome revealed by metagenomics and culture.</title>
        <authorList>
            <person name="Gilroy R."/>
            <person name="Ravi A."/>
            <person name="Getino M."/>
            <person name="Pursley I."/>
            <person name="Horton D.L."/>
            <person name="Alikhan N.F."/>
            <person name="Baker D."/>
            <person name="Gharbi K."/>
            <person name="Hall N."/>
            <person name="Watson M."/>
            <person name="Adriaenssens E.M."/>
            <person name="Foster-Nyarko E."/>
            <person name="Jarju S."/>
            <person name="Secka A."/>
            <person name="Antonio M."/>
            <person name="Oren A."/>
            <person name="Chaudhuri R.R."/>
            <person name="La Ragione R."/>
            <person name="Hildebrand F."/>
            <person name="Pallen M.J."/>
        </authorList>
    </citation>
    <scope>NUCLEOTIDE SEQUENCE</scope>
    <source>
        <strain evidence="2">9366</strain>
    </source>
</reference>
<feature type="transmembrane region" description="Helical" evidence="1">
    <location>
        <begin position="21"/>
        <end position="47"/>
    </location>
</feature>
<gene>
    <name evidence="2" type="ORF">IAB07_02730</name>
</gene>
<evidence type="ECO:0000256" key="1">
    <source>
        <dbReference type="SAM" id="Phobius"/>
    </source>
</evidence>
<accession>A0A9D1MLE3</accession>